<evidence type="ECO:0000313" key="2">
    <source>
        <dbReference type="Proteomes" id="UP000828390"/>
    </source>
</evidence>
<evidence type="ECO:0000313" key="1">
    <source>
        <dbReference type="EMBL" id="KAH3853343.1"/>
    </source>
</evidence>
<sequence length="112" mass="12872">MENCPAPWRPCFFTRDINETNVLTNIHDDWAKIVTSRVFTRNTAPPPGGHVFQGTGSIFELNQHIIYTNILTNFELNRTIYVAFGVFTRQKLTAHNGQQAITKVHHEHVVLR</sequence>
<protein>
    <submittedName>
        <fullName evidence="1">Uncharacterized protein</fullName>
    </submittedName>
</protein>
<reference evidence="1" key="1">
    <citation type="journal article" date="2019" name="bioRxiv">
        <title>The Genome of the Zebra Mussel, Dreissena polymorpha: A Resource for Invasive Species Research.</title>
        <authorList>
            <person name="McCartney M.A."/>
            <person name="Auch B."/>
            <person name="Kono T."/>
            <person name="Mallez S."/>
            <person name="Zhang Y."/>
            <person name="Obille A."/>
            <person name="Becker A."/>
            <person name="Abrahante J.E."/>
            <person name="Garbe J."/>
            <person name="Badalamenti J.P."/>
            <person name="Herman A."/>
            <person name="Mangelson H."/>
            <person name="Liachko I."/>
            <person name="Sullivan S."/>
            <person name="Sone E.D."/>
            <person name="Koren S."/>
            <person name="Silverstein K.A.T."/>
            <person name="Beckman K.B."/>
            <person name="Gohl D.M."/>
        </authorList>
    </citation>
    <scope>NUCLEOTIDE SEQUENCE</scope>
    <source>
        <strain evidence="1">Duluth1</strain>
        <tissue evidence="1">Whole animal</tissue>
    </source>
</reference>
<dbReference type="EMBL" id="JAIWYP010000003">
    <property type="protein sequence ID" value="KAH3853343.1"/>
    <property type="molecule type" value="Genomic_DNA"/>
</dbReference>
<organism evidence="1 2">
    <name type="scientific">Dreissena polymorpha</name>
    <name type="common">Zebra mussel</name>
    <name type="synonym">Mytilus polymorpha</name>
    <dbReference type="NCBI Taxonomy" id="45954"/>
    <lineage>
        <taxon>Eukaryota</taxon>
        <taxon>Metazoa</taxon>
        <taxon>Spiralia</taxon>
        <taxon>Lophotrochozoa</taxon>
        <taxon>Mollusca</taxon>
        <taxon>Bivalvia</taxon>
        <taxon>Autobranchia</taxon>
        <taxon>Heteroconchia</taxon>
        <taxon>Euheterodonta</taxon>
        <taxon>Imparidentia</taxon>
        <taxon>Neoheterodontei</taxon>
        <taxon>Myida</taxon>
        <taxon>Dreissenoidea</taxon>
        <taxon>Dreissenidae</taxon>
        <taxon>Dreissena</taxon>
    </lineage>
</organism>
<dbReference type="AlphaFoldDB" id="A0A9D4L7P6"/>
<accession>A0A9D4L7P6</accession>
<gene>
    <name evidence="1" type="ORF">DPMN_095865</name>
</gene>
<proteinExistence type="predicted"/>
<reference evidence="1" key="2">
    <citation type="submission" date="2020-11" db="EMBL/GenBank/DDBJ databases">
        <authorList>
            <person name="McCartney M.A."/>
            <person name="Auch B."/>
            <person name="Kono T."/>
            <person name="Mallez S."/>
            <person name="Becker A."/>
            <person name="Gohl D.M."/>
            <person name="Silverstein K.A.T."/>
            <person name="Koren S."/>
            <person name="Bechman K.B."/>
            <person name="Herman A."/>
            <person name="Abrahante J.E."/>
            <person name="Garbe J."/>
        </authorList>
    </citation>
    <scope>NUCLEOTIDE SEQUENCE</scope>
    <source>
        <strain evidence="1">Duluth1</strain>
        <tissue evidence="1">Whole animal</tissue>
    </source>
</reference>
<dbReference type="Proteomes" id="UP000828390">
    <property type="component" value="Unassembled WGS sequence"/>
</dbReference>
<name>A0A9D4L7P6_DREPO</name>
<comment type="caution">
    <text evidence="1">The sequence shown here is derived from an EMBL/GenBank/DDBJ whole genome shotgun (WGS) entry which is preliminary data.</text>
</comment>
<keyword evidence="2" id="KW-1185">Reference proteome</keyword>